<sequence>MNHWEGISEFIAVAESQSFTRAAERLNLSVAQISRQIAALEKRLASKLFYRTTRKVSLSEEGQLYYRHCRLLQDGIEEAERALGSLKQTPQGLLRVTAPVTYGEQFILPLLNDFLCLHPKLDLQLDLNNKTLDLIDGGYDLAIRLGKLADSSLMARRLGSRRNYVCASPEYLANHGVPHTLGELHRHQCLLGNHPYWRFIEQGQERQWRLSGRLVCNSGPGLLDAARKGLGLVQLPDYYVGEDLASGALVSVLEAYQAAPEGIWALYPQNRHLSPKVSLLLDFLQQALPEAPDLGKS</sequence>
<keyword evidence="7" id="KW-1185">Reference proteome</keyword>
<dbReference type="InterPro" id="IPR000847">
    <property type="entry name" value="LysR_HTH_N"/>
</dbReference>
<dbReference type="PROSITE" id="PS50931">
    <property type="entry name" value="HTH_LYSR"/>
    <property type="match status" value="1"/>
</dbReference>
<dbReference type="PANTHER" id="PTHR30537:SF10">
    <property type="entry name" value="TRANSCRIPTIONAL REGULATOR-RELATED"/>
    <property type="match status" value="1"/>
</dbReference>
<dbReference type="FunFam" id="1.10.10.10:FF:000001">
    <property type="entry name" value="LysR family transcriptional regulator"/>
    <property type="match status" value="1"/>
</dbReference>
<evidence type="ECO:0000256" key="1">
    <source>
        <dbReference type="ARBA" id="ARBA00009437"/>
    </source>
</evidence>
<dbReference type="InterPro" id="IPR005119">
    <property type="entry name" value="LysR_subst-bd"/>
</dbReference>
<evidence type="ECO:0000256" key="4">
    <source>
        <dbReference type="ARBA" id="ARBA00023163"/>
    </source>
</evidence>
<evidence type="ECO:0000256" key="3">
    <source>
        <dbReference type="ARBA" id="ARBA00023125"/>
    </source>
</evidence>
<dbReference type="GO" id="GO:0003700">
    <property type="term" value="F:DNA-binding transcription factor activity"/>
    <property type="evidence" value="ECO:0007669"/>
    <property type="project" value="InterPro"/>
</dbReference>
<dbReference type="Pfam" id="PF00126">
    <property type="entry name" value="HTH_1"/>
    <property type="match status" value="1"/>
</dbReference>
<dbReference type="SUPFAM" id="SSF46785">
    <property type="entry name" value="Winged helix' DNA-binding domain"/>
    <property type="match status" value="1"/>
</dbReference>
<dbReference type="InterPro" id="IPR036390">
    <property type="entry name" value="WH_DNA-bd_sf"/>
</dbReference>
<evidence type="ECO:0000313" key="7">
    <source>
        <dbReference type="Proteomes" id="UP000254069"/>
    </source>
</evidence>
<protein>
    <submittedName>
        <fullName evidence="6">D-malate degradation protein R</fullName>
    </submittedName>
</protein>
<dbReference type="Pfam" id="PF03466">
    <property type="entry name" value="LysR_substrate"/>
    <property type="match status" value="1"/>
</dbReference>
<dbReference type="PANTHER" id="PTHR30537">
    <property type="entry name" value="HTH-TYPE TRANSCRIPTIONAL REGULATOR"/>
    <property type="match status" value="1"/>
</dbReference>
<dbReference type="EMBL" id="UGYO01000002">
    <property type="protein sequence ID" value="SUJ03353.1"/>
    <property type="molecule type" value="Genomic_DNA"/>
</dbReference>
<dbReference type="GO" id="GO:0043565">
    <property type="term" value="F:sequence-specific DNA binding"/>
    <property type="evidence" value="ECO:0007669"/>
    <property type="project" value="TreeGrafter"/>
</dbReference>
<dbReference type="GO" id="GO:0006351">
    <property type="term" value="P:DNA-templated transcription"/>
    <property type="evidence" value="ECO:0007669"/>
    <property type="project" value="TreeGrafter"/>
</dbReference>
<accession>A0A3G4UP28</accession>
<accession>A0A380BMI1</accession>
<evidence type="ECO:0000256" key="2">
    <source>
        <dbReference type="ARBA" id="ARBA00023015"/>
    </source>
</evidence>
<evidence type="ECO:0000313" key="6">
    <source>
        <dbReference type="EMBL" id="SUJ03353.1"/>
    </source>
</evidence>
<dbReference type="RefSeq" id="WP_028781419.1">
    <property type="nucleotide sequence ID" value="NZ_AP024610.1"/>
</dbReference>
<reference evidence="6 7" key="1">
    <citation type="submission" date="2018-06" db="EMBL/GenBank/DDBJ databases">
        <authorList>
            <consortium name="Pathogen Informatics"/>
            <person name="Doyle S."/>
        </authorList>
    </citation>
    <scope>NUCLEOTIDE SEQUENCE [LARGE SCALE GENOMIC DNA]</scope>
    <source>
        <strain evidence="6 7">NCTC10738</strain>
    </source>
</reference>
<organism evidence="6 7">
    <name type="scientific">Shewanella algae</name>
    <dbReference type="NCBI Taxonomy" id="38313"/>
    <lineage>
        <taxon>Bacteria</taxon>
        <taxon>Pseudomonadati</taxon>
        <taxon>Pseudomonadota</taxon>
        <taxon>Gammaproteobacteria</taxon>
        <taxon>Alteromonadales</taxon>
        <taxon>Shewanellaceae</taxon>
        <taxon>Shewanella</taxon>
    </lineage>
</organism>
<dbReference type="InterPro" id="IPR036388">
    <property type="entry name" value="WH-like_DNA-bd_sf"/>
</dbReference>
<gene>
    <name evidence="6" type="primary">dmlR_15</name>
    <name evidence="6" type="ORF">NCTC10738_03601</name>
</gene>
<dbReference type="Proteomes" id="UP000254069">
    <property type="component" value="Unassembled WGS sequence"/>
</dbReference>
<dbReference type="PRINTS" id="PR00039">
    <property type="entry name" value="HTHLYSR"/>
</dbReference>
<feature type="domain" description="HTH lysR-type" evidence="5">
    <location>
        <begin position="10"/>
        <end position="59"/>
    </location>
</feature>
<dbReference type="Gene3D" id="3.40.190.290">
    <property type="match status" value="1"/>
</dbReference>
<dbReference type="SUPFAM" id="SSF53850">
    <property type="entry name" value="Periplasmic binding protein-like II"/>
    <property type="match status" value="1"/>
</dbReference>
<comment type="similarity">
    <text evidence="1">Belongs to the LysR transcriptional regulatory family.</text>
</comment>
<keyword evidence="4" id="KW-0804">Transcription</keyword>
<proteinExistence type="inferred from homology"/>
<name>A0A380BMI1_9GAMM</name>
<keyword evidence="2" id="KW-0805">Transcription regulation</keyword>
<dbReference type="Gene3D" id="1.10.10.10">
    <property type="entry name" value="Winged helix-like DNA-binding domain superfamily/Winged helix DNA-binding domain"/>
    <property type="match status" value="1"/>
</dbReference>
<evidence type="ECO:0000259" key="5">
    <source>
        <dbReference type="PROSITE" id="PS50931"/>
    </source>
</evidence>
<keyword evidence="3" id="KW-0238">DNA-binding</keyword>
<dbReference type="FunFam" id="3.40.190.290:FF:000001">
    <property type="entry name" value="Transcriptional regulator, LysR family"/>
    <property type="match status" value="1"/>
</dbReference>
<dbReference type="AlphaFoldDB" id="A0A380BMI1"/>
<dbReference type="InterPro" id="IPR058163">
    <property type="entry name" value="LysR-type_TF_proteobact-type"/>
</dbReference>